<dbReference type="OrthoDB" id="3260134at2759"/>
<evidence type="ECO:0000256" key="1">
    <source>
        <dbReference type="SAM" id="MobiDB-lite"/>
    </source>
</evidence>
<organism evidence="2 3">
    <name type="scientific">Paxillus rubicundulus Ve08.2h10</name>
    <dbReference type="NCBI Taxonomy" id="930991"/>
    <lineage>
        <taxon>Eukaryota</taxon>
        <taxon>Fungi</taxon>
        <taxon>Dikarya</taxon>
        <taxon>Basidiomycota</taxon>
        <taxon>Agaricomycotina</taxon>
        <taxon>Agaricomycetes</taxon>
        <taxon>Agaricomycetidae</taxon>
        <taxon>Boletales</taxon>
        <taxon>Paxilineae</taxon>
        <taxon>Paxillaceae</taxon>
        <taxon>Paxillus</taxon>
    </lineage>
</organism>
<feature type="compositionally biased region" description="Polar residues" evidence="1">
    <location>
        <begin position="268"/>
        <end position="277"/>
    </location>
</feature>
<reference evidence="3" key="2">
    <citation type="submission" date="2015-01" db="EMBL/GenBank/DDBJ databases">
        <title>Evolutionary Origins and Diversification of the Mycorrhizal Mutualists.</title>
        <authorList>
            <consortium name="DOE Joint Genome Institute"/>
            <consortium name="Mycorrhizal Genomics Consortium"/>
            <person name="Kohler A."/>
            <person name="Kuo A."/>
            <person name="Nagy L.G."/>
            <person name="Floudas D."/>
            <person name="Copeland A."/>
            <person name="Barry K.W."/>
            <person name="Cichocki N."/>
            <person name="Veneault-Fourrey C."/>
            <person name="LaButti K."/>
            <person name="Lindquist E.A."/>
            <person name="Lipzen A."/>
            <person name="Lundell T."/>
            <person name="Morin E."/>
            <person name="Murat C."/>
            <person name="Riley R."/>
            <person name="Ohm R."/>
            <person name="Sun H."/>
            <person name="Tunlid A."/>
            <person name="Henrissat B."/>
            <person name="Grigoriev I.V."/>
            <person name="Hibbett D.S."/>
            <person name="Martin F."/>
        </authorList>
    </citation>
    <scope>NUCLEOTIDE SEQUENCE [LARGE SCALE GENOMIC DNA]</scope>
    <source>
        <strain evidence="3">Ve08.2h10</strain>
    </source>
</reference>
<proteinExistence type="predicted"/>
<gene>
    <name evidence="2" type="ORF">PAXRUDRAFT_686948</name>
</gene>
<sequence length="337" mass="36642">MILDFDTSPPAPSCPRYFDADTRSLRCQEETHTGEEYHDVTKSVSIHSVQTLPSHRSARMPACAEAHQHHRSYTPSPSPGADPEADAAEPPRDIASSWENEYELQPSPPSELGRGTVQVLPSTGVLEVVVTQGLPLDFLSDPDPWATIGRILNLEPPQRHSEHSVEIEFTKEREGVGYILTEKSNMFDCGSLDVMGPSFPENPTLDVQPIGKFRIPSRACTPGISVIEDQAIPNADEGTTADIPIIPQANIIFRPPLQLGQSSSLSLDTESFQNQSPETKRSVCGAAPENSSIEPVLDVAATEYAHAESAIAWATVDADNVYQGPCLFGDSDLEEDE</sequence>
<feature type="region of interest" description="Disordered" evidence="1">
    <location>
        <begin position="264"/>
        <end position="288"/>
    </location>
</feature>
<protein>
    <submittedName>
        <fullName evidence="2">Uncharacterized protein</fullName>
    </submittedName>
</protein>
<accession>A0A0D0E2Y9</accession>
<evidence type="ECO:0000313" key="2">
    <source>
        <dbReference type="EMBL" id="KIK98416.1"/>
    </source>
</evidence>
<keyword evidence="3" id="KW-1185">Reference proteome</keyword>
<dbReference type="HOGENOM" id="CLU_824137_0_0_1"/>
<dbReference type="AlphaFoldDB" id="A0A0D0E2Y9"/>
<dbReference type="Proteomes" id="UP000054538">
    <property type="component" value="Unassembled WGS sequence"/>
</dbReference>
<reference evidence="2 3" key="1">
    <citation type="submission" date="2014-04" db="EMBL/GenBank/DDBJ databases">
        <authorList>
            <consortium name="DOE Joint Genome Institute"/>
            <person name="Kuo A."/>
            <person name="Kohler A."/>
            <person name="Jargeat P."/>
            <person name="Nagy L.G."/>
            <person name="Floudas D."/>
            <person name="Copeland A."/>
            <person name="Barry K.W."/>
            <person name="Cichocki N."/>
            <person name="Veneault-Fourrey C."/>
            <person name="LaButti K."/>
            <person name="Lindquist E.A."/>
            <person name="Lipzen A."/>
            <person name="Lundell T."/>
            <person name="Morin E."/>
            <person name="Murat C."/>
            <person name="Sun H."/>
            <person name="Tunlid A."/>
            <person name="Henrissat B."/>
            <person name="Grigoriev I.V."/>
            <person name="Hibbett D.S."/>
            <person name="Martin F."/>
            <person name="Nordberg H.P."/>
            <person name="Cantor M.N."/>
            <person name="Hua S.X."/>
        </authorList>
    </citation>
    <scope>NUCLEOTIDE SEQUENCE [LARGE SCALE GENOMIC DNA]</scope>
    <source>
        <strain evidence="2 3">Ve08.2h10</strain>
    </source>
</reference>
<evidence type="ECO:0000313" key="3">
    <source>
        <dbReference type="Proteomes" id="UP000054538"/>
    </source>
</evidence>
<feature type="region of interest" description="Disordered" evidence="1">
    <location>
        <begin position="50"/>
        <end position="91"/>
    </location>
</feature>
<dbReference type="EMBL" id="KN824893">
    <property type="protein sequence ID" value="KIK98416.1"/>
    <property type="molecule type" value="Genomic_DNA"/>
</dbReference>
<dbReference type="InParanoid" id="A0A0D0E2Y9"/>
<name>A0A0D0E2Y9_9AGAM</name>